<evidence type="ECO:0000313" key="2">
    <source>
        <dbReference type="Proteomes" id="UP000076154"/>
    </source>
</evidence>
<sequence length="538" mass="61087">MTTKHQDKKNSMYIICTCRAILHKLFEPPLCEFHGVLHSSAHCCRSLCFSAEADWSKIPLEEMVQSQIRSKYFSRTFEDDERSVDGESDSRCVTVDHQACQHLSQPPCYITRLPVELLGEIFIHCIPLSQPGDQNPVPRIEDAPMLLCHVCSHWRRIALSFTVLWSSFSGRCCGTYRNPTRERNVRVATEALVQLWLERSHPHPISIDFPVSILPAVKRLLFANVHRWESVTTRLDDKFVRELMAITQAGAPLVEDLCIIGCVCDNTLRDIPALLLRFPNLRRLYYNNMRTPHAFFPNIPWSQMTHVTLCVDFPADQFMKSLSQCVVAEYIDIQWVCPSSTPIQSVLATLPRLAYLRIDSDAGDITLLDGFTLPSLRTLKFNTRSNLAHRNFGALEALAVRSSCTLETFHMEDLTILEEDLIGYLRLPCLQALRELQISGPDMSDRILSLLAYPSTAPGDGSVFPRLERLHLRHIATTDGLLSDMIASRWGLTQGPASLTHVKLVLSLRLRGVLLHDIDVSRINELEKQGLSVSWSWF</sequence>
<protein>
    <submittedName>
        <fullName evidence="1">Uncharacterized protein</fullName>
    </submittedName>
</protein>
<accession>A0A369JPG0</accession>
<dbReference type="OrthoDB" id="3038759at2759"/>
<keyword evidence="2" id="KW-1185">Reference proteome</keyword>
<dbReference type="InParanoid" id="A0A369JPG0"/>
<dbReference type="Proteomes" id="UP000076154">
    <property type="component" value="Unassembled WGS sequence"/>
</dbReference>
<dbReference type="SUPFAM" id="SSF52047">
    <property type="entry name" value="RNI-like"/>
    <property type="match status" value="1"/>
</dbReference>
<proteinExistence type="predicted"/>
<feature type="non-terminal residue" evidence="1">
    <location>
        <position position="538"/>
    </location>
</feature>
<dbReference type="STRING" id="39966.A0A369JPG0"/>
<organism evidence="1 2">
    <name type="scientific">Hypsizygus marmoreus</name>
    <name type="common">White beech mushroom</name>
    <name type="synonym">Agaricus marmoreus</name>
    <dbReference type="NCBI Taxonomy" id="39966"/>
    <lineage>
        <taxon>Eukaryota</taxon>
        <taxon>Fungi</taxon>
        <taxon>Dikarya</taxon>
        <taxon>Basidiomycota</taxon>
        <taxon>Agaricomycotina</taxon>
        <taxon>Agaricomycetes</taxon>
        <taxon>Agaricomycetidae</taxon>
        <taxon>Agaricales</taxon>
        <taxon>Tricholomatineae</taxon>
        <taxon>Lyophyllaceae</taxon>
        <taxon>Hypsizygus</taxon>
    </lineage>
</organism>
<dbReference type="InterPro" id="IPR032675">
    <property type="entry name" value="LRR_dom_sf"/>
</dbReference>
<evidence type="ECO:0000313" key="1">
    <source>
        <dbReference type="EMBL" id="RDB22275.1"/>
    </source>
</evidence>
<dbReference type="EMBL" id="LUEZ02000052">
    <property type="protein sequence ID" value="RDB22275.1"/>
    <property type="molecule type" value="Genomic_DNA"/>
</dbReference>
<name>A0A369JPG0_HYPMA</name>
<dbReference type="Gene3D" id="3.80.10.10">
    <property type="entry name" value="Ribonuclease Inhibitor"/>
    <property type="match status" value="1"/>
</dbReference>
<dbReference type="AlphaFoldDB" id="A0A369JPG0"/>
<comment type="caution">
    <text evidence="1">The sequence shown here is derived from an EMBL/GenBank/DDBJ whole genome shotgun (WGS) entry which is preliminary data.</text>
</comment>
<gene>
    <name evidence="1" type="ORF">Hypma_010699</name>
</gene>
<reference evidence="1" key="1">
    <citation type="submission" date="2018-04" db="EMBL/GenBank/DDBJ databases">
        <title>Whole genome sequencing of Hypsizygus marmoreus.</title>
        <authorList>
            <person name="Choi I.-G."/>
            <person name="Min B."/>
            <person name="Kim J.-G."/>
            <person name="Kim S."/>
            <person name="Oh Y.-L."/>
            <person name="Kong W.-S."/>
            <person name="Park H."/>
            <person name="Jeong J."/>
            <person name="Song E.-S."/>
        </authorList>
    </citation>
    <scope>NUCLEOTIDE SEQUENCE [LARGE SCALE GENOMIC DNA]</scope>
    <source>
        <strain evidence="1">51987-8</strain>
    </source>
</reference>